<accession>A0A495RZD7</accession>
<dbReference type="Proteomes" id="UP000280091">
    <property type="component" value="Unassembled WGS sequence"/>
</dbReference>
<dbReference type="InterPro" id="IPR027417">
    <property type="entry name" value="P-loop_NTPase"/>
</dbReference>
<dbReference type="OrthoDB" id="7020775at2"/>
<protein>
    <recommendedName>
        <fullName evidence="3">AAA ATPase-like protein</fullName>
    </recommendedName>
</protein>
<comment type="caution">
    <text evidence="1">The sequence shown here is derived from an EMBL/GenBank/DDBJ whole genome shotgun (WGS) entry which is preliminary data.</text>
</comment>
<evidence type="ECO:0000313" key="2">
    <source>
        <dbReference type="Proteomes" id="UP000280091"/>
    </source>
</evidence>
<dbReference type="SUPFAM" id="SSF52540">
    <property type="entry name" value="P-loop containing nucleoside triphosphate hydrolases"/>
    <property type="match status" value="1"/>
</dbReference>
<sequence>MIDEKLIIYKTKKIFTPTSSAKFTFVEREGKLNNHFVDALNTPGKQIVLYGHSGCGKTTLLTNKISQTYENSYTTRCMEGMTFESIILDGFDQLSGLYNENSSSKTFKIAPELNISYADIKATIKLGDYTKQKTETTKHILPPQLTPQRLAKFYGASNSCWILEDFHKIKGSDRTKTSQLMKVFMDMSEEYEDLKIIALGAVGTARQVIEYDREMNNRVAEIFIPYMKPDEIERIIDTGEELLNLIFSKEVKSKIIKYSCGLPSICHQLCLNICFNKKIYETVKTKVSINLDDLDEAISKLVEEKSDTLKAEFDKAIKVGNGTKINMPKVILENCLEINKDEFSHSEIFNQINKSQINEANFSKFLTELCSPTRSEILIYDENSNLYRFNNLFLKAYAYLRLKEEIVKNENAELENKNLKEANIIKKLLDIIENDIYNKLEDDEDYFVIEDI</sequence>
<organism evidence="1 2">
    <name type="scientific">Flavobacterium limicola</name>
    <dbReference type="NCBI Taxonomy" id="180441"/>
    <lineage>
        <taxon>Bacteria</taxon>
        <taxon>Pseudomonadati</taxon>
        <taxon>Bacteroidota</taxon>
        <taxon>Flavobacteriia</taxon>
        <taxon>Flavobacteriales</taxon>
        <taxon>Flavobacteriaceae</taxon>
        <taxon>Flavobacterium</taxon>
    </lineage>
</organism>
<reference evidence="1 2" key="1">
    <citation type="submission" date="2018-10" db="EMBL/GenBank/DDBJ databases">
        <title>Genomic Encyclopedia of Archaeal and Bacterial Type Strains, Phase II (KMG-II): from individual species to whole genera.</title>
        <authorList>
            <person name="Goeker M."/>
        </authorList>
    </citation>
    <scope>NUCLEOTIDE SEQUENCE [LARGE SCALE GENOMIC DNA]</scope>
    <source>
        <strain evidence="1 2">DSM 15094</strain>
    </source>
</reference>
<keyword evidence="2" id="KW-1185">Reference proteome</keyword>
<dbReference type="EMBL" id="RBXA01000003">
    <property type="protein sequence ID" value="RKS92710.1"/>
    <property type="molecule type" value="Genomic_DNA"/>
</dbReference>
<dbReference type="RefSeq" id="WP_121365931.1">
    <property type="nucleotide sequence ID" value="NZ_RBXA01000003.1"/>
</dbReference>
<name>A0A495RZD7_9FLAO</name>
<dbReference type="Gene3D" id="3.40.50.300">
    <property type="entry name" value="P-loop containing nucleotide triphosphate hydrolases"/>
    <property type="match status" value="1"/>
</dbReference>
<dbReference type="AlphaFoldDB" id="A0A495RZD7"/>
<evidence type="ECO:0000313" key="1">
    <source>
        <dbReference type="EMBL" id="RKS92710.1"/>
    </source>
</evidence>
<gene>
    <name evidence="1" type="ORF">BC952_2625</name>
</gene>
<proteinExistence type="predicted"/>
<evidence type="ECO:0008006" key="3">
    <source>
        <dbReference type="Google" id="ProtNLM"/>
    </source>
</evidence>